<evidence type="ECO:0000259" key="3">
    <source>
        <dbReference type="Pfam" id="PF22664"/>
    </source>
</evidence>
<keyword evidence="1" id="KW-0808">Transferase</keyword>
<evidence type="ECO:0000256" key="1">
    <source>
        <dbReference type="ARBA" id="ARBA00022679"/>
    </source>
</evidence>
<gene>
    <name evidence="4" type="ORF">N7532_003153</name>
</gene>
<dbReference type="RefSeq" id="XP_056476004.1">
    <property type="nucleotide sequence ID" value="XM_056615647.1"/>
</dbReference>
<dbReference type="AlphaFoldDB" id="A0A9W9FLU9"/>
<proteinExistence type="predicted"/>
<keyword evidence="2" id="KW-0012">Acyltransferase</keyword>
<sequence length="445" mass="49965">MPRQETLHLHPHGWETDPEEERFKVSTLDYLTGLTYCNFALFFEITDSDKPHIIEILKSGLERTLSQARHLCGTIEKDAAGGHSFVKKRESTVRFIIQWLDSPEDSSKYPSFNDLASQNFCSTALTDHSEWSVPPMTYGEKPEAHPDSSPIVAAYKANFIRGGLVFIMAHHHYADDVMGWAGLAHQLAENCFAIVHGTPFPEWDPSCLDVSRLTKPIPPAKLQVEGRAPPERHPDHIDAEMLLFHLPKSKAAQLKTLATPPDGTRISTYDAFSAFLWRTLTRLRAPFFKTDLSTPLFWAEAVDMRRRMHSPPVHPRIQQNVMSASLSTLAPVTPPTAGDVIADWPLWRLALYIRGMTNCVTQEALDETLSGIAGIRDKTVMNIRIDSFPPCSILQTDHRSIWRGGGEEGPEFSISYEVVLKDGLLGDEEWNGFFEYRGVDAVDAS</sequence>
<accession>A0A9W9FLU9</accession>
<dbReference type="Proteomes" id="UP001149074">
    <property type="component" value="Unassembled WGS sequence"/>
</dbReference>
<organism evidence="4 5">
    <name type="scientific">Penicillium argentinense</name>
    <dbReference type="NCBI Taxonomy" id="1131581"/>
    <lineage>
        <taxon>Eukaryota</taxon>
        <taxon>Fungi</taxon>
        <taxon>Dikarya</taxon>
        <taxon>Ascomycota</taxon>
        <taxon>Pezizomycotina</taxon>
        <taxon>Eurotiomycetes</taxon>
        <taxon>Eurotiomycetidae</taxon>
        <taxon>Eurotiales</taxon>
        <taxon>Aspergillaceae</taxon>
        <taxon>Penicillium</taxon>
    </lineage>
</organism>
<dbReference type="InterPro" id="IPR051283">
    <property type="entry name" value="Sec_Metabolite_Acyltrans"/>
</dbReference>
<protein>
    <recommendedName>
        <fullName evidence="3">Trichothecene 3-O-acetyltransferase-like N-terminal domain-containing protein</fullName>
    </recommendedName>
</protein>
<keyword evidence="5" id="KW-1185">Reference proteome</keyword>
<evidence type="ECO:0000313" key="4">
    <source>
        <dbReference type="EMBL" id="KAJ5102624.1"/>
    </source>
</evidence>
<dbReference type="GeneID" id="81354626"/>
<dbReference type="Pfam" id="PF22664">
    <property type="entry name" value="TRI-like_N"/>
    <property type="match status" value="1"/>
</dbReference>
<comment type="caution">
    <text evidence="4">The sequence shown here is derived from an EMBL/GenBank/DDBJ whole genome shotgun (WGS) entry which is preliminary data.</text>
</comment>
<dbReference type="Gene3D" id="3.30.559.10">
    <property type="entry name" value="Chloramphenicol acetyltransferase-like domain"/>
    <property type="match status" value="2"/>
</dbReference>
<dbReference type="GO" id="GO:0016746">
    <property type="term" value="F:acyltransferase activity"/>
    <property type="evidence" value="ECO:0007669"/>
    <property type="project" value="UniProtKB-KW"/>
</dbReference>
<evidence type="ECO:0000313" key="5">
    <source>
        <dbReference type="Proteomes" id="UP001149074"/>
    </source>
</evidence>
<reference evidence="4" key="1">
    <citation type="submission" date="2022-11" db="EMBL/GenBank/DDBJ databases">
        <authorList>
            <person name="Petersen C."/>
        </authorList>
    </citation>
    <scope>NUCLEOTIDE SEQUENCE</scope>
    <source>
        <strain evidence="4">IBT 30761</strain>
    </source>
</reference>
<dbReference type="InterPro" id="IPR054710">
    <property type="entry name" value="Tri101-like_N"/>
</dbReference>
<dbReference type="InterPro" id="IPR023213">
    <property type="entry name" value="CAT-like_dom_sf"/>
</dbReference>
<dbReference type="PANTHER" id="PTHR31896:SF13">
    <property type="entry name" value="TRICHOTHECENE 3-O-ACETYLTRANSFERASE"/>
    <property type="match status" value="1"/>
</dbReference>
<dbReference type="PANTHER" id="PTHR31896">
    <property type="entry name" value="FAMILY REGULATORY PROTEIN, PUTATIVE (AFU_ORTHOLOGUE AFUA_3G14730)-RELATED"/>
    <property type="match status" value="1"/>
</dbReference>
<evidence type="ECO:0000256" key="2">
    <source>
        <dbReference type="ARBA" id="ARBA00023315"/>
    </source>
</evidence>
<name>A0A9W9FLU9_9EURO</name>
<reference evidence="4" key="2">
    <citation type="journal article" date="2023" name="IMA Fungus">
        <title>Comparative genomic study of the Penicillium genus elucidates a diverse pangenome and 15 lateral gene transfer events.</title>
        <authorList>
            <person name="Petersen C."/>
            <person name="Sorensen T."/>
            <person name="Nielsen M.R."/>
            <person name="Sondergaard T.E."/>
            <person name="Sorensen J.L."/>
            <person name="Fitzpatrick D.A."/>
            <person name="Frisvad J.C."/>
            <person name="Nielsen K.L."/>
        </authorList>
    </citation>
    <scope>NUCLEOTIDE SEQUENCE</scope>
    <source>
        <strain evidence="4">IBT 30761</strain>
    </source>
</reference>
<dbReference type="EMBL" id="JAPQKI010000004">
    <property type="protein sequence ID" value="KAJ5102624.1"/>
    <property type="molecule type" value="Genomic_DNA"/>
</dbReference>
<feature type="domain" description="Trichothecene 3-O-acetyltransferase-like N-terminal" evidence="3">
    <location>
        <begin position="36"/>
        <end position="191"/>
    </location>
</feature>
<dbReference type="OrthoDB" id="671439at2759"/>